<dbReference type="GO" id="GO:0008270">
    <property type="term" value="F:zinc ion binding"/>
    <property type="evidence" value="ECO:0007669"/>
    <property type="project" value="InterPro"/>
</dbReference>
<keyword evidence="4" id="KW-0539">Nucleus</keyword>
<organism evidence="6 7">
    <name type="scientific">Fusarium langsethiae</name>
    <dbReference type="NCBI Taxonomy" id="179993"/>
    <lineage>
        <taxon>Eukaryota</taxon>
        <taxon>Fungi</taxon>
        <taxon>Dikarya</taxon>
        <taxon>Ascomycota</taxon>
        <taxon>Pezizomycotina</taxon>
        <taxon>Sordariomycetes</taxon>
        <taxon>Hypocreomycetidae</taxon>
        <taxon>Hypocreales</taxon>
        <taxon>Nectriaceae</taxon>
        <taxon>Fusarium</taxon>
    </lineage>
</organism>
<dbReference type="GO" id="GO:0005634">
    <property type="term" value="C:nucleus"/>
    <property type="evidence" value="ECO:0007669"/>
    <property type="project" value="UniProtKB-SubCell"/>
</dbReference>
<dbReference type="PANTHER" id="PTHR46910">
    <property type="entry name" value="TRANSCRIPTION FACTOR PDR1"/>
    <property type="match status" value="1"/>
</dbReference>
<protein>
    <submittedName>
        <fullName evidence="6">C6 zinc finger protein</fullName>
    </submittedName>
</protein>
<evidence type="ECO:0000256" key="3">
    <source>
        <dbReference type="ARBA" id="ARBA00023125"/>
    </source>
</evidence>
<dbReference type="EMBL" id="JXCE01000728">
    <property type="protein sequence ID" value="KPA36176.1"/>
    <property type="molecule type" value="Genomic_DNA"/>
</dbReference>
<name>A0A0M9ENB9_FUSLA</name>
<feature type="domain" description="Xylanolytic transcriptional activator regulatory" evidence="5">
    <location>
        <begin position="248"/>
        <end position="315"/>
    </location>
</feature>
<dbReference type="InterPro" id="IPR007219">
    <property type="entry name" value="XnlR_reg_dom"/>
</dbReference>
<dbReference type="Pfam" id="PF04082">
    <property type="entry name" value="Fungal_trans"/>
    <property type="match status" value="1"/>
</dbReference>
<keyword evidence="2" id="KW-0479">Metal-binding</keyword>
<evidence type="ECO:0000313" key="7">
    <source>
        <dbReference type="Proteomes" id="UP000037904"/>
    </source>
</evidence>
<keyword evidence="3" id="KW-0238">DNA-binding</keyword>
<evidence type="ECO:0000313" key="6">
    <source>
        <dbReference type="EMBL" id="KPA36176.1"/>
    </source>
</evidence>
<evidence type="ECO:0000259" key="5">
    <source>
        <dbReference type="SMART" id="SM00906"/>
    </source>
</evidence>
<accession>A0A0M9ENB9</accession>
<dbReference type="SMART" id="SM00906">
    <property type="entry name" value="Fungal_trans"/>
    <property type="match status" value="1"/>
</dbReference>
<sequence length="579" mass="65193">MAIVKIPQVPVYTETRLGTGDRSESAATLHHSSQSQGLTILFIVLHHHHYIRVILLNLFRNQEYNTSSQLFYGPSSYFAFLQQIHRGVLPVIGHGQSEGGEARSGLDTFMQRSIFFGTPSRISPEALRSESVQLAPVSREMAHEFLQLFKTTTYHRLPFYTMSELDGLLESLYSPQRARNIPPQTKASFLAILAIGALSTPQTDIAETLFMDARREAVILDDAVTLKTLQLSLLFADYQVNMGRPNSTYLHLGVACRKAFALGLSTKLDSLTFQNHQTTIWSLYFYETLALSLGRRSGLKLKDIACPFPTEPPALVRQYRIARIMEDAAENIYGRKATSIRQLYVIAEELRGRLHQFAQDWGIGSAQLATTQEPLDIYESITLHNLYYHALILIFRPFLVANQAMRVTGGKSDIKQDMWMRQACRHAIDAAQDSIQYFSNISQECRRAIQSLSFTVADEPVISALNSIRRVLETIEASISGHTGGRQVMAMDNVTTSPHQYSRIEFPSVDQLGENESGRMIFLTEDTGTEDDRSYPLAQNALMAQDWTNSTHFNLNVMTTDLFNFFPLDITTPMSHTTG</sequence>
<evidence type="ECO:0000256" key="2">
    <source>
        <dbReference type="ARBA" id="ARBA00022723"/>
    </source>
</evidence>
<dbReference type="AlphaFoldDB" id="A0A0M9ENB9"/>
<dbReference type="CDD" id="cd12148">
    <property type="entry name" value="fungal_TF_MHR"/>
    <property type="match status" value="1"/>
</dbReference>
<gene>
    <name evidence="6" type="ORF">FLAG1_11074</name>
</gene>
<dbReference type="PANTHER" id="PTHR46910:SF3">
    <property type="entry name" value="HALOTOLERANCE PROTEIN 9-RELATED"/>
    <property type="match status" value="1"/>
</dbReference>
<keyword evidence="7" id="KW-1185">Reference proteome</keyword>
<dbReference type="Proteomes" id="UP000037904">
    <property type="component" value="Unassembled WGS sequence"/>
</dbReference>
<evidence type="ECO:0000256" key="4">
    <source>
        <dbReference type="ARBA" id="ARBA00023242"/>
    </source>
</evidence>
<proteinExistence type="predicted"/>
<reference evidence="6 7" key="1">
    <citation type="submission" date="2015-04" db="EMBL/GenBank/DDBJ databases">
        <title>The draft genome sequence of Fusarium langsethiae, a T-2/HT-2 mycotoxin producer.</title>
        <authorList>
            <person name="Lysoe E."/>
            <person name="Divon H.H."/>
            <person name="Terzi V."/>
            <person name="Orru L."/>
            <person name="Lamontanara A."/>
            <person name="Kolseth A.-K."/>
            <person name="Frandsen R.J."/>
            <person name="Nielsen K."/>
            <person name="Thrane U."/>
        </authorList>
    </citation>
    <scope>NUCLEOTIDE SEQUENCE [LARGE SCALE GENOMIC DNA]</scope>
    <source>
        <strain evidence="6 7">Fl201059</strain>
    </source>
</reference>
<comment type="subcellular location">
    <subcellularLocation>
        <location evidence="1">Nucleus</location>
    </subcellularLocation>
</comment>
<dbReference type="GO" id="GO:0006351">
    <property type="term" value="P:DNA-templated transcription"/>
    <property type="evidence" value="ECO:0007669"/>
    <property type="project" value="InterPro"/>
</dbReference>
<dbReference type="GO" id="GO:0003700">
    <property type="term" value="F:DNA-binding transcription factor activity"/>
    <property type="evidence" value="ECO:0007669"/>
    <property type="project" value="InterPro"/>
</dbReference>
<dbReference type="InterPro" id="IPR050987">
    <property type="entry name" value="AtrR-like"/>
</dbReference>
<evidence type="ECO:0000256" key="1">
    <source>
        <dbReference type="ARBA" id="ARBA00004123"/>
    </source>
</evidence>
<dbReference type="GO" id="GO:0003677">
    <property type="term" value="F:DNA binding"/>
    <property type="evidence" value="ECO:0007669"/>
    <property type="project" value="UniProtKB-KW"/>
</dbReference>
<comment type="caution">
    <text evidence="6">The sequence shown here is derived from an EMBL/GenBank/DDBJ whole genome shotgun (WGS) entry which is preliminary data.</text>
</comment>